<evidence type="ECO:0000313" key="3">
    <source>
        <dbReference type="Proteomes" id="UP000011859"/>
    </source>
</evidence>
<proteinExistence type="predicted"/>
<evidence type="ECO:0000313" key="2">
    <source>
        <dbReference type="EMBL" id="AGG87394.1"/>
    </source>
</evidence>
<sequence precursor="true">MRLPTATGLAVDVARLRNALGCVATATDAAAAADDDPVTDEAVHAVGMELVAHGSDTWQWQPPRRITARFHQRLGCFLDAIGVDRAHHPATQAPAGELWLLTGRIGHLAIRSESIVRGTADVTVMLLAQGCASAGDAMQRARTWAIEAACQYLVESAEIALALVRQVPFHEHDSGCAAVTHAVHQLFAGLSSASAERRPATPPRPGTTHGHT</sequence>
<dbReference type="Proteomes" id="UP000011859">
    <property type="component" value="Chromosome"/>
</dbReference>
<evidence type="ECO:0000256" key="1">
    <source>
        <dbReference type="SAM" id="MobiDB-lite"/>
    </source>
</evidence>
<organism evidence="2 3">
    <name type="scientific">Rhodanobacter denitrificans</name>
    <dbReference type="NCBI Taxonomy" id="666685"/>
    <lineage>
        <taxon>Bacteria</taxon>
        <taxon>Pseudomonadati</taxon>
        <taxon>Pseudomonadota</taxon>
        <taxon>Gammaproteobacteria</taxon>
        <taxon>Lysobacterales</taxon>
        <taxon>Rhodanobacteraceae</taxon>
        <taxon>Rhodanobacter</taxon>
    </lineage>
</organism>
<gene>
    <name evidence="2" type="ORF">R2APBS1_0217</name>
</gene>
<keyword evidence="3" id="KW-1185">Reference proteome</keyword>
<accession>M4NAC4</accession>
<name>M4NAC4_9GAMM</name>
<dbReference type="EMBL" id="CP003470">
    <property type="protein sequence ID" value="AGG87394.1"/>
    <property type="molecule type" value="Genomic_DNA"/>
</dbReference>
<dbReference type="KEGG" id="rhd:R2APBS1_0217"/>
<reference evidence="2 3" key="1">
    <citation type="submission" date="2012-04" db="EMBL/GenBank/DDBJ databases">
        <title>Complete genome of Rhodanobacter sp. 2APBS1.</title>
        <authorList>
            <consortium name="US DOE Joint Genome Institute"/>
            <person name="Huntemann M."/>
            <person name="Wei C.-L."/>
            <person name="Han J."/>
            <person name="Detter J.C."/>
            <person name="Han C."/>
            <person name="Tapia R."/>
            <person name="Munk A.C.C."/>
            <person name="Chen A."/>
            <person name="Krypides N."/>
            <person name="Mavromatis K."/>
            <person name="Markowitz V."/>
            <person name="Szeto E."/>
            <person name="Ivanova N."/>
            <person name="Mikhailova N."/>
            <person name="Ovchinnikova G."/>
            <person name="Pagani I."/>
            <person name="Pati A."/>
            <person name="Goodwin L."/>
            <person name="Peters L."/>
            <person name="Pitluck S."/>
            <person name="Woyke T."/>
            <person name="Prakash O."/>
            <person name="Elkins J."/>
            <person name="Brown S."/>
            <person name="Palumbo A."/>
            <person name="Hemme C."/>
            <person name="Zhou J."/>
            <person name="Watson D."/>
            <person name="Jardine P."/>
            <person name="Kostka J."/>
            <person name="Green S."/>
        </authorList>
    </citation>
    <scope>NUCLEOTIDE SEQUENCE [LARGE SCALE GENOMIC DNA]</scope>
    <source>
        <strain evidence="2 3">2APBS1</strain>
    </source>
</reference>
<dbReference type="HOGENOM" id="CLU_1298943_0_0_6"/>
<protein>
    <submittedName>
        <fullName evidence="2">Uncharacterized protein</fullName>
    </submittedName>
</protein>
<dbReference type="AlphaFoldDB" id="M4NAC4"/>
<feature type="region of interest" description="Disordered" evidence="1">
    <location>
        <begin position="192"/>
        <end position="212"/>
    </location>
</feature>